<dbReference type="SUPFAM" id="SSF55729">
    <property type="entry name" value="Acyl-CoA N-acyltransferases (Nat)"/>
    <property type="match status" value="1"/>
</dbReference>
<dbReference type="Proteomes" id="UP000582659">
    <property type="component" value="Unassembled WGS sequence"/>
</dbReference>
<evidence type="ECO:0000313" key="15">
    <source>
        <dbReference type="WBParaSite" id="BXY_1709200.1"/>
    </source>
</evidence>
<dbReference type="EMBL" id="CAJFCV020000002">
    <property type="protein sequence ID" value="CAG9101627.1"/>
    <property type="molecule type" value="Genomic_DNA"/>
</dbReference>
<name>A0A1I7SVL5_BURXY</name>
<keyword evidence="5" id="KW-0012">Acyltransferase</keyword>
<comment type="catalytic activity">
    <reaction evidence="9">
        <text>L-lysyl-[protein] + acetyl-CoA = N(6)-acetyl-L-lysyl-[protein] + CoA + H(+)</text>
        <dbReference type="Rhea" id="RHEA:45948"/>
        <dbReference type="Rhea" id="RHEA-COMP:9752"/>
        <dbReference type="Rhea" id="RHEA-COMP:10731"/>
        <dbReference type="ChEBI" id="CHEBI:15378"/>
        <dbReference type="ChEBI" id="CHEBI:29969"/>
        <dbReference type="ChEBI" id="CHEBI:57287"/>
        <dbReference type="ChEBI" id="CHEBI:57288"/>
        <dbReference type="ChEBI" id="CHEBI:61930"/>
        <dbReference type="EC" id="2.3.1.48"/>
    </reaction>
</comment>
<keyword evidence="4" id="KW-0156">Chromatin regulator</keyword>
<dbReference type="PANTHER" id="PTHR14744">
    <property type="entry name" value="N-ALPHA-ACETYLTRANSFERASE 60"/>
    <property type="match status" value="1"/>
</dbReference>
<feature type="domain" description="N-acetyltransferase" evidence="11">
    <location>
        <begin position="8"/>
        <end position="175"/>
    </location>
</feature>
<dbReference type="EC" id="2.3.1.259" evidence="7"/>
<dbReference type="Proteomes" id="UP000659654">
    <property type="component" value="Unassembled WGS sequence"/>
</dbReference>
<dbReference type="Proteomes" id="UP000095284">
    <property type="component" value="Unplaced"/>
</dbReference>
<evidence type="ECO:0000256" key="8">
    <source>
        <dbReference type="ARBA" id="ARBA00026144"/>
    </source>
</evidence>
<dbReference type="GO" id="GO:0007059">
    <property type="term" value="P:chromosome segregation"/>
    <property type="evidence" value="ECO:0007669"/>
    <property type="project" value="UniProtKB-KW"/>
</dbReference>
<dbReference type="OrthoDB" id="47017at2759"/>
<gene>
    <name evidence="12" type="ORF">BXYJ_LOCUS5186</name>
</gene>
<evidence type="ECO:0000259" key="11">
    <source>
        <dbReference type="PROSITE" id="PS51186"/>
    </source>
</evidence>
<dbReference type="EMBL" id="CAJFDI010000002">
    <property type="protein sequence ID" value="CAD5217750.1"/>
    <property type="molecule type" value="Genomic_DNA"/>
</dbReference>
<dbReference type="InterPro" id="IPR016181">
    <property type="entry name" value="Acyl_CoA_acyltransferase"/>
</dbReference>
<reference evidence="12" key="2">
    <citation type="submission" date="2020-09" db="EMBL/GenBank/DDBJ databases">
        <authorList>
            <person name="Kikuchi T."/>
        </authorList>
    </citation>
    <scope>NUCLEOTIDE SEQUENCE</scope>
    <source>
        <strain evidence="12">Ka4C1</strain>
    </source>
</reference>
<dbReference type="AlphaFoldDB" id="A0A1I7SVL5"/>
<dbReference type="PANTHER" id="PTHR14744:SF15">
    <property type="entry name" value="N-ALPHA-ACETYLTRANSFERASE 60"/>
    <property type="match status" value="1"/>
</dbReference>
<dbReference type="GO" id="GO:0004402">
    <property type="term" value="F:histone acetyltransferase activity"/>
    <property type="evidence" value="ECO:0007669"/>
    <property type="project" value="TreeGrafter"/>
</dbReference>
<dbReference type="GO" id="GO:0000139">
    <property type="term" value="C:Golgi membrane"/>
    <property type="evidence" value="ECO:0007669"/>
    <property type="project" value="TreeGrafter"/>
</dbReference>
<dbReference type="EC" id="2.3.1.48" evidence="1"/>
<accession>A0A1I7SVL5</accession>
<evidence type="ECO:0000256" key="2">
    <source>
        <dbReference type="ARBA" id="ARBA00022679"/>
    </source>
</evidence>
<evidence type="ECO:0000313" key="12">
    <source>
        <dbReference type="EMBL" id="CAD5217750.1"/>
    </source>
</evidence>
<comment type="similarity">
    <text evidence="6">Belongs to the acetyltransferase family. NAA60 subfamily.</text>
</comment>
<dbReference type="SMR" id="A0A1I7SVL5"/>
<dbReference type="PROSITE" id="PS51186">
    <property type="entry name" value="GNAT"/>
    <property type="match status" value="1"/>
</dbReference>
<dbReference type="eggNOG" id="KOG3138">
    <property type="taxonomic scope" value="Eukaryota"/>
</dbReference>
<proteinExistence type="inferred from homology"/>
<dbReference type="WBParaSite" id="BXY_1709200.1">
    <property type="protein sequence ID" value="BXY_1709200.1"/>
    <property type="gene ID" value="BXY_1709200"/>
</dbReference>
<dbReference type="GO" id="GO:0120518">
    <property type="term" value="F:protein N-terminal-methionine acetyltransferase activity"/>
    <property type="evidence" value="ECO:0007669"/>
    <property type="project" value="UniProtKB-EC"/>
</dbReference>
<reference evidence="15" key="1">
    <citation type="submission" date="2016-11" db="UniProtKB">
        <authorList>
            <consortium name="WormBaseParasite"/>
        </authorList>
    </citation>
    <scope>IDENTIFICATION</scope>
</reference>
<evidence type="ECO:0000256" key="4">
    <source>
        <dbReference type="ARBA" id="ARBA00022853"/>
    </source>
</evidence>
<evidence type="ECO:0000256" key="9">
    <source>
        <dbReference type="ARBA" id="ARBA00048017"/>
    </source>
</evidence>
<organism evidence="13 15">
    <name type="scientific">Bursaphelenchus xylophilus</name>
    <name type="common">Pinewood nematode worm</name>
    <name type="synonym">Aphelenchoides xylophilus</name>
    <dbReference type="NCBI Taxonomy" id="6326"/>
    <lineage>
        <taxon>Eukaryota</taxon>
        <taxon>Metazoa</taxon>
        <taxon>Ecdysozoa</taxon>
        <taxon>Nematoda</taxon>
        <taxon>Chromadorea</taxon>
        <taxon>Rhabditida</taxon>
        <taxon>Tylenchina</taxon>
        <taxon>Tylenchomorpha</taxon>
        <taxon>Aphelenchoidea</taxon>
        <taxon>Aphelenchoididae</taxon>
        <taxon>Bursaphelenchus</taxon>
    </lineage>
</organism>
<protein>
    <recommendedName>
        <fullName evidence="8">N-alpha-acetyltransferase 60</fullName>
        <ecNumber evidence="7">2.3.1.259</ecNumber>
        <ecNumber evidence="1">2.3.1.48</ecNumber>
    </recommendedName>
</protein>
<dbReference type="InterPro" id="IPR000182">
    <property type="entry name" value="GNAT_dom"/>
</dbReference>
<evidence type="ECO:0000256" key="1">
    <source>
        <dbReference type="ARBA" id="ARBA00013184"/>
    </source>
</evidence>
<evidence type="ECO:0000256" key="10">
    <source>
        <dbReference type="ARBA" id="ARBA00048848"/>
    </source>
</evidence>
<keyword evidence="14" id="KW-1185">Reference proteome</keyword>
<dbReference type="CDD" id="cd04301">
    <property type="entry name" value="NAT_SF"/>
    <property type="match status" value="1"/>
</dbReference>
<evidence type="ECO:0000313" key="13">
    <source>
        <dbReference type="Proteomes" id="UP000095284"/>
    </source>
</evidence>
<evidence type="ECO:0000256" key="5">
    <source>
        <dbReference type="ARBA" id="ARBA00023315"/>
    </source>
</evidence>
<dbReference type="InterPro" id="IPR045141">
    <property type="entry name" value="NAA60-like"/>
</dbReference>
<dbReference type="Pfam" id="PF00583">
    <property type="entry name" value="Acetyltransf_1"/>
    <property type="match status" value="1"/>
</dbReference>
<comment type="catalytic activity">
    <reaction evidence="10">
        <text>N-terminal L-methionyl-[transmembrane protein] + acetyl-CoA = N-terminal N(alpha)-acetyl-L-methionyl-[transmembrane protein] + CoA + H(+)</text>
        <dbReference type="Rhea" id="RHEA:50604"/>
        <dbReference type="Rhea" id="RHEA-COMP:12745"/>
        <dbReference type="Rhea" id="RHEA-COMP:12746"/>
        <dbReference type="ChEBI" id="CHEBI:15378"/>
        <dbReference type="ChEBI" id="CHEBI:57287"/>
        <dbReference type="ChEBI" id="CHEBI:57288"/>
        <dbReference type="ChEBI" id="CHEBI:64731"/>
        <dbReference type="ChEBI" id="CHEBI:133414"/>
        <dbReference type="EC" id="2.3.1.259"/>
    </reaction>
</comment>
<evidence type="ECO:0000256" key="7">
    <source>
        <dbReference type="ARBA" id="ARBA00026111"/>
    </source>
</evidence>
<dbReference type="Gene3D" id="3.40.630.30">
    <property type="match status" value="1"/>
</dbReference>
<keyword evidence="3" id="KW-0159">Chromosome partition</keyword>
<evidence type="ECO:0000256" key="3">
    <source>
        <dbReference type="ARBA" id="ARBA00022829"/>
    </source>
</evidence>
<keyword evidence="2" id="KW-0808">Transferase</keyword>
<evidence type="ECO:0000313" key="14">
    <source>
        <dbReference type="Proteomes" id="UP000659654"/>
    </source>
</evidence>
<evidence type="ECO:0000256" key="6">
    <source>
        <dbReference type="ARBA" id="ARBA00025774"/>
    </source>
</evidence>
<sequence>MGSADFPMIIRPLEIKDVEQIKSLSDTVFPIRYPADYFADCIKSEEYLSLAIFDQLNLLGFIFVIKKYRSPLTPNSSDFEELAQAKEYRPPYISTIGIRPSHQGRGLGAFLISQAKHILFLNDDPKFIYLHVMTANENAIRFYERIGFQKYRKVKNYYQGCSIYPDAYIMIKPFKKRENIDINELKSNKENWI</sequence>